<dbReference type="EMBL" id="JTDY01004262">
    <property type="protein sequence ID" value="KOB68366.1"/>
    <property type="molecule type" value="Genomic_DNA"/>
</dbReference>
<feature type="domain" description="FYVE zinc finger" evidence="5">
    <location>
        <begin position="540"/>
        <end position="573"/>
    </location>
</feature>
<dbReference type="InterPro" id="IPR000306">
    <property type="entry name" value="Znf_FYVE"/>
</dbReference>
<feature type="region of interest" description="Disordered" evidence="4">
    <location>
        <begin position="380"/>
        <end position="424"/>
    </location>
</feature>
<dbReference type="AlphaFoldDB" id="A0A0L7KZ65"/>
<keyword evidence="2" id="KW-0863">Zinc-finger</keyword>
<feature type="compositionally biased region" description="Low complexity" evidence="4">
    <location>
        <begin position="397"/>
        <end position="406"/>
    </location>
</feature>
<evidence type="ECO:0000256" key="2">
    <source>
        <dbReference type="ARBA" id="ARBA00022771"/>
    </source>
</evidence>
<dbReference type="SUPFAM" id="SSF57903">
    <property type="entry name" value="FYVE/PHD zinc finger"/>
    <property type="match status" value="1"/>
</dbReference>
<name>A0A0L7KZ65_OPEBR</name>
<dbReference type="GO" id="GO:0008270">
    <property type="term" value="F:zinc ion binding"/>
    <property type="evidence" value="ECO:0007669"/>
    <property type="project" value="UniProtKB-KW"/>
</dbReference>
<organism evidence="6 7">
    <name type="scientific">Operophtera brumata</name>
    <name type="common">Winter moth</name>
    <name type="synonym">Phalaena brumata</name>
    <dbReference type="NCBI Taxonomy" id="104452"/>
    <lineage>
        <taxon>Eukaryota</taxon>
        <taxon>Metazoa</taxon>
        <taxon>Ecdysozoa</taxon>
        <taxon>Arthropoda</taxon>
        <taxon>Hexapoda</taxon>
        <taxon>Insecta</taxon>
        <taxon>Pterygota</taxon>
        <taxon>Neoptera</taxon>
        <taxon>Endopterygota</taxon>
        <taxon>Lepidoptera</taxon>
        <taxon>Glossata</taxon>
        <taxon>Ditrysia</taxon>
        <taxon>Geometroidea</taxon>
        <taxon>Geometridae</taxon>
        <taxon>Larentiinae</taxon>
        <taxon>Operophtera</taxon>
    </lineage>
</organism>
<comment type="caution">
    <text evidence="6">The sequence shown here is derived from an EMBL/GenBank/DDBJ whole genome shotgun (WGS) entry which is preliminary data.</text>
</comment>
<reference evidence="6 7" key="1">
    <citation type="journal article" date="2015" name="Genome Biol. Evol.">
        <title>The genome of winter moth (Operophtera brumata) provides a genomic perspective on sexual dimorphism and phenology.</title>
        <authorList>
            <person name="Derks M.F."/>
            <person name="Smit S."/>
            <person name="Salis L."/>
            <person name="Schijlen E."/>
            <person name="Bossers A."/>
            <person name="Mateman C."/>
            <person name="Pijl A.S."/>
            <person name="de Ridder D."/>
            <person name="Groenen M.A."/>
            <person name="Visser M.E."/>
            <person name="Megens H.J."/>
        </authorList>
    </citation>
    <scope>NUCLEOTIDE SEQUENCE [LARGE SCALE GENOMIC DNA]</scope>
    <source>
        <strain evidence="6">WM2013NL</strain>
        <tissue evidence="6">Head and thorax</tissue>
    </source>
</reference>
<dbReference type="Pfam" id="PF01363">
    <property type="entry name" value="FYVE"/>
    <property type="match status" value="1"/>
</dbReference>
<protein>
    <recommendedName>
        <fullName evidence="5">FYVE zinc finger domain-containing protein</fullName>
    </recommendedName>
</protein>
<feature type="compositionally biased region" description="Polar residues" evidence="4">
    <location>
        <begin position="264"/>
        <end position="273"/>
    </location>
</feature>
<dbReference type="PANTHER" id="PTHR46465">
    <property type="entry name" value="LATERAL SIGNALING TARGET PROTEIN 2 HOMOLOG"/>
    <property type="match status" value="1"/>
</dbReference>
<feature type="compositionally biased region" description="Basic and acidic residues" evidence="4">
    <location>
        <begin position="1"/>
        <end position="28"/>
    </location>
</feature>
<keyword evidence="7" id="KW-1185">Reference proteome</keyword>
<gene>
    <name evidence="6" type="ORF">OBRU01_18412</name>
</gene>
<feature type="non-terminal residue" evidence="6">
    <location>
        <position position="582"/>
    </location>
</feature>
<keyword evidence="1" id="KW-0479">Metal-binding</keyword>
<dbReference type="Gene3D" id="3.30.40.10">
    <property type="entry name" value="Zinc/RING finger domain, C3HC4 (zinc finger)"/>
    <property type="match status" value="1"/>
</dbReference>
<dbReference type="InterPro" id="IPR011011">
    <property type="entry name" value="Znf_FYVE_PHD"/>
</dbReference>
<evidence type="ECO:0000313" key="6">
    <source>
        <dbReference type="EMBL" id="KOB68366.1"/>
    </source>
</evidence>
<evidence type="ECO:0000256" key="3">
    <source>
        <dbReference type="ARBA" id="ARBA00022833"/>
    </source>
</evidence>
<proteinExistence type="predicted"/>
<dbReference type="InterPro" id="IPR051118">
    <property type="entry name" value="LST-2"/>
</dbReference>
<feature type="compositionally biased region" description="Basic and acidic residues" evidence="4">
    <location>
        <begin position="274"/>
        <end position="286"/>
    </location>
</feature>
<keyword evidence="3" id="KW-0862">Zinc</keyword>
<dbReference type="PANTHER" id="PTHR46465:SF2">
    <property type="entry name" value="LATERAL SIGNALING TARGET PROTEIN 2 HOMOLOG"/>
    <property type="match status" value="1"/>
</dbReference>
<dbReference type="Proteomes" id="UP000037510">
    <property type="component" value="Unassembled WGS sequence"/>
</dbReference>
<evidence type="ECO:0000256" key="4">
    <source>
        <dbReference type="SAM" id="MobiDB-lite"/>
    </source>
</evidence>
<sequence>MPILDGLRRLTEFEPEPEDRPETDTFHDRSRKTSKTEEKSDLSSLRNLSTNGLMMFDPLVINAMTASASDANRQFPDHDLVTSLNEQVTEINDRLSSIAGNDVDIIDPMHSFSTSDVPSLISTEDSNEFGFAGARNELTCMPSTSHGYLIPNAISHEPAVLSSLSHNNSTVFNPEDDSETMTNSAMIMPDHPIDNDITTNITLSIANANLSSLLLTNEEYMESFETNDDASFHSAKMTMENQDDDKVKFMLGYESDHESPADSGVSTENTSLDRSPDNEKEGFVDNTVQRKTENSQPVTESADRIDIADRIEQNTRRFEASSSVLSFSSDDDCELGLRAAEANRALKEEARKVLNDWGMPMPENEDCKSIDDVIAELRKQRREKKMAADAVETTPNTQSSSQTQSSSRKKDARRKSTSKNKRKKGKMFMVILETGVADQLQTNFAADLRNILKSVFLMNQTPDEPDEPIEEKDKPPTIEYEVTEDQVIQNETGSQLTRRNTVNSTTLNEQPESAEVRTEMRRKSGGATRFNASRTGPGMGKVFCASCSSNSCPLPRYGQLKPVRVCEECFRSIATNCHRQTT</sequence>
<evidence type="ECO:0000313" key="7">
    <source>
        <dbReference type="Proteomes" id="UP000037510"/>
    </source>
</evidence>
<accession>A0A0L7KZ65</accession>
<evidence type="ECO:0000259" key="5">
    <source>
        <dbReference type="Pfam" id="PF01363"/>
    </source>
</evidence>
<feature type="compositionally biased region" description="Basic residues" evidence="4">
    <location>
        <begin position="410"/>
        <end position="424"/>
    </location>
</feature>
<dbReference type="GO" id="GO:0031901">
    <property type="term" value="C:early endosome membrane"/>
    <property type="evidence" value="ECO:0007669"/>
    <property type="project" value="TreeGrafter"/>
</dbReference>
<feature type="region of interest" description="Disordered" evidence="4">
    <location>
        <begin position="255"/>
        <end position="286"/>
    </location>
</feature>
<feature type="region of interest" description="Disordered" evidence="4">
    <location>
        <begin position="1"/>
        <end position="46"/>
    </location>
</feature>
<evidence type="ECO:0000256" key="1">
    <source>
        <dbReference type="ARBA" id="ARBA00022723"/>
    </source>
</evidence>
<dbReference type="InterPro" id="IPR013083">
    <property type="entry name" value="Znf_RING/FYVE/PHD"/>
</dbReference>